<protein>
    <recommendedName>
        <fullName evidence="4">Pentapeptide repeat-containing protein</fullName>
    </recommendedName>
</protein>
<dbReference type="Gene3D" id="2.160.20.80">
    <property type="entry name" value="E3 ubiquitin-protein ligase SopA"/>
    <property type="match status" value="3"/>
</dbReference>
<feature type="transmembrane region" description="Helical" evidence="1">
    <location>
        <begin position="34"/>
        <end position="53"/>
    </location>
</feature>
<feature type="transmembrane region" description="Helical" evidence="1">
    <location>
        <begin position="77"/>
        <end position="100"/>
    </location>
</feature>
<dbReference type="HOGENOM" id="CLU_392200_0_0_5"/>
<evidence type="ECO:0000313" key="2">
    <source>
        <dbReference type="EMBL" id="AHB48639.1"/>
    </source>
</evidence>
<evidence type="ECO:0000313" key="3">
    <source>
        <dbReference type="Proteomes" id="UP000018542"/>
    </source>
</evidence>
<dbReference type="PANTHER" id="PTHR14136:SF17">
    <property type="entry name" value="BTB_POZ DOMAIN-CONTAINING PROTEIN KCTD9"/>
    <property type="match status" value="1"/>
</dbReference>
<sequence length="684" mass="73937">MVDLTRHERQGETPVNPYSLLEAVNNSSHTAHTAWLIFLGVMAYLTIAVAGVTHKDLLLETAVSLPILQVDIQLRQFFQFAPVVLVLMHVGLVSQLALLARETLEFDAAIRLIEATDKRTHPLRLELNNFFFVQAIAGPHRSRVMSAFLYAMSWTTLVALPVLLLLYVQVVFLPYHDAGITWIHRAALIADVVMLISIGVFLLRAEASFPQALMRSTRAHPVSFVVTTLVLLFVGLFSFLFATVPGEALDRFTQRTFGLESDDNPSGRARLVRGYAVPILASGPDGALLGIFKRNLEVMDTDLVLDSAQRPGEPSLNLRGRDLRFAKLDRSDLHQADFTGADLTGASLAGADLRGVWMQCADIMRLVVSADREGADCTRARRATFTRARLDGAHLSGIDLTGANFSEARLEGVTLGYALMPGANFSSARLDKADMSGGAEAQGANFLMASLQGADLTGAQLMGADFSHADLIGAVMSFAVLDLAILKDAKLDGAVLYRASLIGADVSGASTVGTDLREAKVWRTLPPSADPNGLADFTGVAIAQATDGDVAEIKARLARVQSRRVRARLEERAAAIADLGEGARWTSTADYRQWQGLASVGTRWDGDIYRQSITDYLVQLLCRPRWSNGAVATGVARRAQRQEFRGDLGQVYARLKAASCPASETVGPKVLRDLSTAADVAHGG</sequence>
<dbReference type="InterPro" id="IPR051082">
    <property type="entry name" value="Pentapeptide-BTB/POZ_domain"/>
</dbReference>
<dbReference type="InterPro" id="IPR001646">
    <property type="entry name" value="5peptide_repeat"/>
</dbReference>
<name>V5SFA4_9HYPH</name>
<keyword evidence="1" id="KW-0812">Transmembrane</keyword>
<reference evidence="2 3" key="1">
    <citation type="journal article" date="2014" name="Genome Announc.">
        <title>Complete Genome Sequence of Hyphomicrobium nitrativorans Strain NL23, a Denitrifying Bacterium Isolated from Biofilm of a Methanol-Fed Denitrification System Treating Seawater at the Montreal Biodome.</title>
        <authorList>
            <person name="Martineau C."/>
            <person name="Villeneuve C."/>
            <person name="Mauffrey F."/>
            <person name="Villemur R."/>
        </authorList>
    </citation>
    <scope>NUCLEOTIDE SEQUENCE [LARGE SCALE GENOMIC DNA]</scope>
    <source>
        <strain evidence="2">NL23</strain>
    </source>
</reference>
<dbReference type="KEGG" id="hni:W911_09960"/>
<dbReference type="EMBL" id="CP006912">
    <property type="protein sequence ID" value="AHB48639.1"/>
    <property type="molecule type" value="Genomic_DNA"/>
</dbReference>
<dbReference type="STRING" id="1029756.W911_09960"/>
<dbReference type="RefSeq" id="WP_023787353.1">
    <property type="nucleotide sequence ID" value="NC_022997.1"/>
</dbReference>
<organism evidence="2 3">
    <name type="scientific">Hyphomicrobium nitrativorans NL23</name>
    <dbReference type="NCBI Taxonomy" id="1029756"/>
    <lineage>
        <taxon>Bacteria</taxon>
        <taxon>Pseudomonadati</taxon>
        <taxon>Pseudomonadota</taxon>
        <taxon>Alphaproteobacteria</taxon>
        <taxon>Hyphomicrobiales</taxon>
        <taxon>Hyphomicrobiaceae</taxon>
        <taxon>Hyphomicrobium</taxon>
    </lineage>
</organism>
<feature type="transmembrane region" description="Helical" evidence="1">
    <location>
        <begin position="182"/>
        <end position="203"/>
    </location>
</feature>
<evidence type="ECO:0008006" key="4">
    <source>
        <dbReference type="Google" id="ProtNLM"/>
    </source>
</evidence>
<proteinExistence type="predicted"/>
<dbReference type="Pfam" id="PF00805">
    <property type="entry name" value="Pentapeptide"/>
    <property type="match status" value="4"/>
</dbReference>
<dbReference type="PATRIC" id="fig|1029756.8.peg.2073"/>
<gene>
    <name evidence="2" type="ORF">W911_09960</name>
</gene>
<feature type="transmembrane region" description="Helical" evidence="1">
    <location>
        <begin position="147"/>
        <end position="170"/>
    </location>
</feature>
<dbReference type="OrthoDB" id="3034488at2"/>
<dbReference type="AlphaFoldDB" id="V5SFA4"/>
<dbReference type="SUPFAM" id="SSF141571">
    <property type="entry name" value="Pentapeptide repeat-like"/>
    <property type="match status" value="1"/>
</dbReference>
<feature type="transmembrane region" description="Helical" evidence="1">
    <location>
        <begin position="224"/>
        <end position="244"/>
    </location>
</feature>
<accession>V5SFA4</accession>
<keyword evidence="1" id="KW-1133">Transmembrane helix</keyword>
<dbReference type="PANTHER" id="PTHR14136">
    <property type="entry name" value="BTB_POZ DOMAIN-CONTAINING PROTEIN KCTD9"/>
    <property type="match status" value="1"/>
</dbReference>
<evidence type="ECO:0000256" key="1">
    <source>
        <dbReference type="SAM" id="Phobius"/>
    </source>
</evidence>
<keyword evidence="1" id="KW-0472">Membrane</keyword>
<dbReference type="Proteomes" id="UP000018542">
    <property type="component" value="Chromosome"/>
</dbReference>
<keyword evidence="3" id="KW-1185">Reference proteome</keyword>